<gene>
    <name evidence="2" type="ORF">AWW66_01190</name>
</gene>
<protein>
    <recommendedName>
        <fullName evidence="1">Carrier domain-containing protein</fullName>
    </recommendedName>
</protein>
<evidence type="ECO:0000313" key="2">
    <source>
        <dbReference type="EMBL" id="KXK63824.1"/>
    </source>
</evidence>
<dbReference type="InterPro" id="IPR009081">
    <property type="entry name" value="PP-bd_ACP"/>
</dbReference>
<dbReference type="InterPro" id="IPR036736">
    <property type="entry name" value="ACP-like_sf"/>
</dbReference>
<keyword evidence="3" id="KW-1185">Reference proteome</keyword>
<dbReference type="AlphaFoldDB" id="A0A136PZU2"/>
<sequence length="83" mass="9244">MSQFTFDDLLGILRAVDDQSGGDVTEESLDAPYEDLEFDSLAVLEIATHIQQKLGMSIPDEAVEEMRTPRATLDYVNRRLAAV</sequence>
<accession>A0A136PZU2</accession>
<name>A0A136PZU2_9ACTN</name>
<dbReference type="Pfam" id="PF00550">
    <property type="entry name" value="PP-binding"/>
    <property type="match status" value="1"/>
</dbReference>
<evidence type="ECO:0000259" key="1">
    <source>
        <dbReference type="PROSITE" id="PS50075"/>
    </source>
</evidence>
<proteinExistence type="predicted"/>
<reference evidence="2 3" key="1">
    <citation type="submission" date="2016-01" db="EMBL/GenBank/DDBJ databases">
        <title>Whole genome sequence and analysis of Micromonospora rosaria DSM 803, which can produce antibacterial substance rosamicin.</title>
        <authorList>
            <person name="Yang H."/>
            <person name="He X."/>
            <person name="Zhu D."/>
        </authorList>
    </citation>
    <scope>NUCLEOTIDE SEQUENCE [LARGE SCALE GENOMIC DNA]</scope>
    <source>
        <strain evidence="2 3">DSM 803</strain>
    </source>
</reference>
<comment type="caution">
    <text evidence="2">The sequence shown here is derived from an EMBL/GenBank/DDBJ whole genome shotgun (WGS) entry which is preliminary data.</text>
</comment>
<dbReference type="Proteomes" id="UP000070620">
    <property type="component" value="Unassembled WGS sequence"/>
</dbReference>
<evidence type="ECO:0000313" key="3">
    <source>
        <dbReference type="Proteomes" id="UP000070620"/>
    </source>
</evidence>
<dbReference type="SUPFAM" id="SSF47336">
    <property type="entry name" value="ACP-like"/>
    <property type="match status" value="1"/>
</dbReference>
<dbReference type="PROSITE" id="PS50075">
    <property type="entry name" value="CARRIER"/>
    <property type="match status" value="1"/>
</dbReference>
<dbReference type="EMBL" id="LRQV01000002">
    <property type="protein sequence ID" value="KXK63824.1"/>
    <property type="molecule type" value="Genomic_DNA"/>
</dbReference>
<organism evidence="2 3">
    <name type="scientific">Micromonospora rosaria</name>
    <dbReference type="NCBI Taxonomy" id="47874"/>
    <lineage>
        <taxon>Bacteria</taxon>
        <taxon>Bacillati</taxon>
        <taxon>Actinomycetota</taxon>
        <taxon>Actinomycetes</taxon>
        <taxon>Micromonosporales</taxon>
        <taxon>Micromonosporaceae</taxon>
        <taxon>Micromonospora</taxon>
    </lineage>
</organism>
<dbReference type="RefSeq" id="WP_067359410.1">
    <property type="nucleotide sequence ID" value="NZ_JBIUBN010000003.1"/>
</dbReference>
<feature type="domain" description="Carrier" evidence="1">
    <location>
        <begin position="3"/>
        <end position="80"/>
    </location>
</feature>
<dbReference type="OrthoDB" id="156693at2"/>
<dbReference type="Gene3D" id="1.10.1200.10">
    <property type="entry name" value="ACP-like"/>
    <property type="match status" value="1"/>
</dbReference>